<dbReference type="AlphaFoldDB" id="F5YCD0"/>
<dbReference type="RefSeq" id="WP_015712658.1">
    <property type="nucleotide sequence ID" value="NC_015577.1"/>
</dbReference>
<dbReference type="PANTHER" id="PTHR31308:SF5">
    <property type="entry name" value="ERGOSTERYL-BETA-GLUCOSIDASE"/>
    <property type="match status" value="1"/>
</dbReference>
<dbReference type="EMBL" id="CP001841">
    <property type="protein sequence ID" value="AEF81891.1"/>
    <property type="molecule type" value="Genomic_DNA"/>
</dbReference>
<keyword evidence="2 4" id="KW-0378">Hydrolase</keyword>
<accession>F5YCD0</accession>
<dbReference type="HOGENOM" id="CLU_009024_1_0_12"/>
<dbReference type="Gene3D" id="3.20.20.80">
    <property type="entry name" value="Glycosidases"/>
    <property type="match status" value="2"/>
</dbReference>
<dbReference type="KEGG" id="taz:TREAZ_2883"/>
<evidence type="ECO:0000256" key="3">
    <source>
        <dbReference type="ARBA" id="ARBA00023295"/>
    </source>
</evidence>
<evidence type="ECO:0000259" key="5">
    <source>
        <dbReference type="Pfam" id="PF00150"/>
    </source>
</evidence>
<protein>
    <submittedName>
        <fullName evidence="7">Negative regulator of the PHO system</fullName>
    </submittedName>
</protein>
<keyword evidence="3 4" id="KW-0326">Glycosidase</keyword>
<dbReference type="InterPro" id="IPR013780">
    <property type="entry name" value="Glyco_hydro_b"/>
</dbReference>
<proteinExistence type="inferred from homology"/>
<name>F5YCD0_LEAAZ</name>
<sequence length="621" mass="69885">MKIQGPHIFDDSGRTLLLRGCNLGGSSKLPSAPVEAAGQNAHSLENPAEVSFVGRPFPLEEAEERFDQLRSWGFTFIRFVLTWESLEHAGPGIYDESYLAYLRKLLIIAEKKGISVFMDPHQDSWSRWTGGDGAPAWTLEKLGMDLSRLDETGAAITRQHYEEVRRKPYPRMIWPVNYNRYAAFTLFTLFFAGNAYAPDLKIEGQSAQDWLQEHYFAAFRHCYRRLKNCKALAGWGAMNEPHPGLIGYKNLENLENIVVAFGAMPSAFEAMKAASGYAVKVPVCAPWIKGYIKKGSETINPKGLSLFKEGYACPWKQAGIWTDEGCPKLLKKDHFALYKGKPADFVEDFLKPFIVNFIDRMKEADRPSLFFIEGVNNGRHPTWSAADGEGVVNAFHHYDGPTLFLKSFHPGFTADQFTGKIILGRKKVAALYAQQLKAAKDWTKAQMGNMPSLLGEFGLPFDMNNRRGYKTGDYSLHEEALSLYYDGIDKNLLHSTIWNYTADSTPEEGDRWNGEDLSIISGGKPRALNGWRRPYPMATAGMPLSIGWDRKTRCFSYRFTADPKIEAPTEIFIPLECFGTDVEIATTLKHEYKGEEGRLYIYNEGFEGEAEVSVRPGALKG</sequence>
<dbReference type="SUPFAM" id="SSF51445">
    <property type="entry name" value="(Trans)glycosidases"/>
    <property type="match status" value="1"/>
</dbReference>
<dbReference type="InterPro" id="IPR052066">
    <property type="entry name" value="Glycosphingolipid_Hydrolases"/>
</dbReference>
<dbReference type="PANTHER" id="PTHR31308">
    <property type="match status" value="1"/>
</dbReference>
<feature type="domain" description="Glycoside hydrolase family 5 C-terminal" evidence="6">
    <location>
        <begin position="533"/>
        <end position="614"/>
    </location>
</feature>
<dbReference type="Proteomes" id="UP000009222">
    <property type="component" value="Chromosome"/>
</dbReference>
<comment type="similarity">
    <text evidence="1 4">Belongs to the glycosyl hydrolase 5 (cellulase A) family.</text>
</comment>
<evidence type="ECO:0000259" key="6">
    <source>
        <dbReference type="Pfam" id="PF18564"/>
    </source>
</evidence>
<feature type="domain" description="Glycoside hydrolase family 5" evidence="5">
    <location>
        <begin position="53"/>
        <end position="128"/>
    </location>
</feature>
<evidence type="ECO:0000256" key="4">
    <source>
        <dbReference type="RuleBase" id="RU361153"/>
    </source>
</evidence>
<reference evidence="8" key="1">
    <citation type="submission" date="2009-12" db="EMBL/GenBank/DDBJ databases">
        <title>Complete sequence of Treponema azotonutricium strain ZAS-9.</title>
        <authorList>
            <person name="Tetu S.G."/>
            <person name="Matson E."/>
            <person name="Ren Q."/>
            <person name="Seshadri R."/>
            <person name="Elbourne L."/>
            <person name="Hassan K.A."/>
            <person name="Durkin A."/>
            <person name="Radune D."/>
            <person name="Mohamoud Y."/>
            <person name="Shay R."/>
            <person name="Jin S."/>
            <person name="Zhang X."/>
            <person name="Lucey K."/>
            <person name="Ballor N.R."/>
            <person name="Ottesen E."/>
            <person name="Rosenthal R."/>
            <person name="Allen A."/>
            <person name="Leadbetter J.R."/>
            <person name="Paulsen I.T."/>
        </authorList>
    </citation>
    <scope>NUCLEOTIDE SEQUENCE [LARGE SCALE GENOMIC DNA]</scope>
    <source>
        <strain evidence="8">ATCC BAA-888 / DSM 13862 / ZAS-9</strain>
    </source>
</reference>
<dbReference type="InterPro" id="IPR041036">
    <property type="entry name" value="GH5_C"/>
</dbReference>
<dbReference type="Gene3D" id="2.60.40.1180">
    <property type="entry name" value="Golgi alpha-mannosidase II"/>
    <property type="match status" value="1"/>
</dbReference>
<dbReference type="eggNOG" id="COG2730">
    <property type="taxonomic scope" value="Bacteria"/>
</dbReference>
<dbReference type="Pfam" id="PF18564">
    <property type="entry name" value="Glyco_hydro_5_C"/>
    <property type="match status" value="1"/>
</dbReference>
<dbReference type="GO" id="GO:0000272">
    <property type="term" value="P:polysaccharide catabolic process"/>
    <property type="evidence" value="ECO:0007669"/>
    <property type="project" value="InterPro"/>
</dbReference>
<gene>
    <name evidence="7" type="ordered locus">TREAZ_2883</name>
</gene>
<evidence type="ECO:0000256" key="2">
    <source>
        <dbReference type="ARBA" id="ARBA00022801"/>
    </source>
</evidence>
<reference evidence="7 8" key="2">
    <citation type="journal article" date="2011" name="ISME J.">
        <title>RNA-seq reveals cooperative metabolic interactions between two termite-gut spirochete species in co-culture.</title>
        <authorList>
            <person name="Rosenthal A.Z."/>
            <person name="Matson E.G."/>
            <person name="Eldar A."/>
            <person name="Leadbetter J.R."/>
        </authorList>
    </citation>
    <scope>NUCLEOTIDE SEQUENCE [LARGE SCALE GENOMIC DNA]</scope>
    <source>
        <strain evidence="8">ATCC BAA-888 / DSM 13862 / ZAS-9</strain>
    </source>
</reference>
<dbReference type="InterPro" id="IPR017853">
    <property type="entry name" value="GH"/>
</dbReference>
<keyword evidence="8" id="KW-1185">Reference proteome</keyword>
<dbReference type="GO" id="GO:0016042">
    <property type="term" value="P:lipid catabolic process"/>
    <property type="evidence" value="ECO:0007669"/>
    <property type="project" value="UniProtKB-ARBA"/>
</dbReference>
<dbReference type="GO" id="GO:1901136">
    <property type="term" value="P:carbohydrate derivative catabolic process"/>
    <property type="evidence" value="ECO:0007669"/>
    <property type="project" value="UniProtKB-ARBA"/>
</dbReference>
<evidence type="ECO:0000313" key="7">
    <source>
        <dbReference type="EMBL" id="AEF81891.1"/>
    </source>
</evidence>
<dbReference type="Pfam" id="PF00150">
    <property type="entry name" value="Cellulase"/>
    <property type="match status" value="1"/>
</dbReference>
<dbReference type="GO" id="GO:0008422">
    <property type="term" value="F:beta-glucosidase activity"/>
    <property type="evidence" value="ECO:0007669"/>
    <property type="project" value="TreeGrafter"/>
</dbReference>
<dbReference type="STRING" id="545695.TREAZ_2883"/>
<organism evidence="7 8">
    <name type="scientific">Leadbettera azotonutricia (strain ATCC BAA-888 / DSM 13862 / ZAS-9)</name>
    <name type="common">Treponema azotonutricium</name>
    <dbReference type="NCBI Taxonomy" id="545695"/>
    <lineage>
        <taxon>Bacteria</taxon>
        <taxon>Pseudomonadati</taxon>
        <taxon>Spirochaetota</taxon>
        <taxon>Spirochaetia</taxon>
        <taxon>Spirochaetales</taxon>
        <taxon>Breznakiellaceae</taxon>
        <taxon>Leadbettera</taxon>
    </lineage>
</organism>
<dbReference type="InParanoid" id="F5YCD0"/>
<dbReference type="OrthoDB" id="9800955at2"/>
<evidence type="ECO:0000313" key="8">
    <source>
        <dbReference type="Proteomes" id="UP000009222"/>
    </source>
</evidence>
<evidence type="ECO:0000256" key="1">
    <source>
        <dbReference type="ARBA" id="ARBA00005641"/>
    </source>
</evidence>
<dbReference type="InterPro" id="IPR001547">
    <property type="entry name" value="Glyco_hydro_5"/>
</dbReference>